<dbReference type="Proteomes" id="UP000838756">
    <property type="component" value="Unassembled WGS sequence"/>
</dbReference>
<reference evidence="2" key="1">
    <citation type="submission" date="2022-03" db="EMBL/GenBank/DDBJ databases">
        <authorList>
            <person name="Lindestad O."/>
        </authorList>
    </citation>
    <scope>NUCLEOTIDE SEQUENCE</scope>
</reference>
<proteinExistence type="predicted"/>
<evidence type="ECO:0000313" key="3">
    <source>
        <dbReference type="Proteomes" id="UP000838756"/>
    </source>
</evidence>
<name>A0A8S4QP96_9NEOP</name>
<comment type="caution">
    <text evidence="2">The sequence shown here is derived from an EMBL/GenBank/DDBJ whole genome shotgun (WGS) entry which is preliminary data.</text>
</comment>
<dbReference type="AlphaFoldDB" id="A0A8S4QP96"/>
<feature type="compositionally biased region" description="Basic and acidic residues" evidence="1">
    <location>
        <begin position="21"/>
        <end position="34"/>
    </location>
</feature>
<feature type="non-terminal residue" evidence="2">
    <location>
        <position position="1"/>
    </location>
</feature>
<accession>A0A8S4QP96</accession>
<protein>
    <submittedName>
        <fullName evidence="2">Jg2402 protein</fullName>
    </submittedName>
</protein>
<organism evidence="2 3">
    <name type="scientific">Pararge aegeria aegeria</name>
    <dbReference type="NCBI Taxonomy" id="348720"/>
    <lineage>
        <taxon>Eukaryota</taxon>
        <taxon>Metazoa</taxon>
        <taxon>Ecdysozoa</taxon>
        <taxon>Arthropoda</taxon>
        <taxon>Hexapoda</taxon>
        <taxon>Insecta</taxon>
        <taxon>Pterygota</taxon>
        <taxon>Neoptera</taxon>
        <taxon>Endopterygota</taxon>
        <taxon>Lepidoptera</taxon>
        <taxon>Glossata</taxon>
        <taxon>Ditrysia</taxon>
        <taxon>Papilionoidea</taxon>
        <taxon>Nymphalidae</taxon>
        <taxon>Satyrinae</taxon>
        <taxon>Satyrini</taxon>
        <taxon>Parargina</taxon>
        <taxon>Pararge</taxon>
    </lineage>
</organism>
<gene>
    <name evidence="2" type="primary">jg2402</name>
    <name evidence="2" type="ORF">PAEG_LOCUS2932</name>
</gene>
<dbReference type="EMBL" id="CAKXAJ010009176">
    <property type="protein sequence ID" value="CAH2211095.1"/>
    <property type="molecule type" value="Genomic_DNA"/>
</dbReference>
<sequence length="74" mass="7934">MREAQQEIRSLAVNSTTTTTTDKRSSSTDKHKPNNTDGKTAPGPMVVGEDMDDEVANACGSAVHAYSDIHTMSH</sequence>
<evidence type="ECO:0000313" key="2">
    <source>
        <dbReference type="EMBL" id="CAH2211095.1"/>
    </source>
</evidence>
<keyword evidence="3" id="KW-1185">Reference proteome</keyword>
<feature type="region of interest" description="Disordered" evidence="1">
    <location>
        <begin position="1"/>
        <end position="49"/>
    </location>
</feature>
<evidence type="ECO:0000256" key="1">
    <source>
        <dbReference type="SAM" id="MobiDB-lite"/>
    </source>
</evidence>